<dbReference type="GO" id="GO:0005525">
    <property type="term" value="F:GTP binding"/>
    <property type="evidence" value="ECO:0007669"/>
    <property type="project" value="UniProtKB-UniRule"/>
</dbReference>
<feature type="binding site" evidence="4">
    <location>
        <begin position="30"/>
        <end position="34"/>
    </location>
    <ligand>
        <name>GTP</name>
        <dbReference type="ChEBI" id="CHEBI:37565"/>
    </ligand>
</feature>
<feature type="binding site" evidence="4">
    <location>
        <position position="152"/>
    </location>
    <ligand>
        <name>GTP</name>
        <dbReference type="ChEBI" id="CHEBI:37565"/>
    </ligand>
</feature>
<dbReference type="PANTHER" id="PTHR30314">
    <property type="entry name" value="CELL DIVISION PROTEIN FTSZ-RELATED"/>
    <property type="match status" value="1"/>
</dbReference>
<dbReference type="InterPro" id="IPR000158">
    <property type="entry name" value="Cell_div_FtsZ"/>
</dbReference>
<protein>
    <recommendedName>
        <fullName evidence="4 5">Cell division protein FtsZ</fullName>
    </recommendedName>
</protein>
<dbReference type="Gene3D" id="3.30.1330.20">
    <property type="entry name" value="Tubulin/FtsZ, C-terminal domain"/>
    <property type="match status" value="1"/>
</dbReference>
<dbReference type="eggNOG" id="COG0206">
    <property type="taxonomic scope" value="Bacteria"/>
</dbReference>
<evidence type="ECO:0000256" key="7">
    <source>
        <dbReference type="SAM" id="MobiDB-lite"/>
    </source>
</evidence>
<dbReference type="GO" id="GO:0005737">
    <property type="term" value="C:cytoplasm"/>
    <property type="evidence" value="ECO:0007669"/>
    <property type="project" value="UniProtKB-SubCell"/>
</dbReference>
<dbReference type="PROSITE" id="PS01134">
    <property type="entry name" value="FTSZ_1"/>
    <property type="match status" value="1"/>
</dbReference>
<comment type="subcellular location">
    <subcellularLocation>
        <location evidence="4">Cytoplasm</location>
    </subcellularLocation>
    <text evidence="4">Assembles at midcell at the inner surface of the cytoplasmic membrane.</text>
</comment>
<dbReference type="GO" id="GO:0051258">
    <property type="term" value="P:protein polymerization"/>
    <property type="evidence" value="ECO:0007669"/>
    <property type="project" value="UniProtKB-UniRule"/>
</dbReference>
<dbReference type="GO" id="GO:0043093">
    <property type="term" value="P:FtsZ-dependent cytokinesis"/>
    <property type="evidence" value="ECO:0007669"/>
    <property type="project" value="UniProtKB-UniRule"/>
</dbReference>
<proteinExistence type="inferred from homology"/>
<feature type="domain" description="Tubulin/FtsZ 2-layer sandwich" evidence="9">
    <location>
        <begin position="215"/>
        <end position="333"/>
    </location>
</feature>
<evidence type="ECO:0000313" key="10">
    <source>
        <dbReference type="EMBL" id="AEU38154.1"/>
    </source>
</evidence>
<dbReference type="Pfam" id="PF00091">
    <property type="entry name" value="Tubulin"/>
    <property type="match status" value="1"/>
</dbReference>
<dbReference type="InterPro" id="IPR037103">
    <property type="entry name" value="Tubulin/FtsZ-like_C"/>
</dbReference>
<feature type="region of interest" description="Disordered" evidence="7">
    <location>
        <begin position="453"/>
        <end position="472"/>
    </location>
</feature>
<dbReference type="InterPro" id="IPR020805">
    <property type="entry name" value="Cell_div_FtsZ_CS"/>
</dbReference>
<dbReference type="GO" id="GO:0032153">
    <property type="term" value="C:cell division site"/>
    <property type="evidence" value="ECO:0007669"/>
    <property type="project" value="UniProtKB-UniRule"/>
</dbReference>
<evidence type="ECO:0000256" key="3">
    <source>
        <dbReference type="ARBA" id="ARBA00023134"/>
    </source>
</evidence>
<dbReference type="GO" id="GO:0003924">
    <property type="term" value="F:GTPase activity"/>
    <property type="evidence" value="ECO:0007669"/>
    <property type="project" value="UniProtKB-UniRule"/>
</dbReference>
<evidence type="ECO:0000256" key="6">
    <source>
        <dbReference type="RuleBase" id="RU000631"/>
    </source>
</evidence>
<sequence length="515" mass="55134">MPYQPDDALRIHYHDETQRNARIKVIGVGGGGNNAVNRMIAANVEGVEFIAANTDAQALETSNAPVKLQLGVKLTSGLGAGANPDVGRRAALEDSDKIIEALEGADMVFVTAGLGGGTGTGAAPVIASLASEMGALTVAVVTRPFMFEGKRRMMQAERGMQELLESVDTLIVIPNEKLLAVAKDAGFFESFRIADDVLRQGVQGISDIITIPGVINRDFADVKTTMAGMGYSVMGTAVRSGPDRAREAAMAAMASPLLEAGAIDGARGILINITGSSSLKLNEVNEASTLIQNAAHEDANIIFGAVLDEKMGEDVKITVIATGFRDEMPQRRNRMLAESTLPTRSEALLPRIEQRPANVRFASEVPVQSEKTSIEKEPHEEAGKEELPVSQAQAPRESESPRIFMEPEYEPVVSVAGNASERAKISEPSPELLPVAASVFDDDFFRKPNDELRASQQGMWPDPAQGRVAPSYDVKEEAKPSQWPEAKVSAFAGHVAESVPATDELDIPAFLRRSH</sequence>
<dbReference type="InterPro" id="IPR036525">
    <property type="entry name" value="Tubulin/FtsZ_GTPase_sf"/>
</dbReference>
<evidence type="ECO:0000256" key="5">
    <source>
        <dbReference type="NCBIfam" id="TIGR00065"/>
    </source>
</evidence>
<evidence type="ECO:0000256" key="1">
    <source>
        <dbReference type="ARBA" id="ARBA00009690"/>
    </source>
</evidence>
<dbReference type="InterPro" id="IPR018316">
    <property type="entry name" value="Tubulin/FtsZ_2-layer-sand-dom"/>
</dbReference>
<feature type="binding site" evidence="4">
    <location>
        <begin position="117"/>
        <end position="119"/>
    </location>
    <ligand>
        <name>GTP</name>
        <dbReference type="ChEBI" id="CHEBI:37565"/>
    </ligand>
</feature>
<evidence type="ECO:0000256" key="4">
    <source>
        <dbReference type="HAMAP-Rule" id="MF_00909"/>
    </source>
</evidence>
<dbReference type="InterPro" id="IPR008280">
    <property type="entry name" value="Tub_FtsZ_C"/>
</dbReference>
<organism evidence="10 11">
    <name type="scientific">Granulicella mallensis (strain ATCC BAA-1857 / DSM 23137 / MP5ACTX8)</name>
    <dbReference type="NCBI Taxonomy" id="682795"/>
    <lineage>
        <taxon>Bacteria</taxon>
        <taxon>Pseudomonadati</taxon>
        <taxon>Acidobacteriota</taxon>
        <taxon>Terriglobia</taxon>
        <taxon>Terriglobales</taxon>
        <taxon>Acidobacteriaceae</taxon>
        <taxon>Granulicella</taxon>
    </lineage>
</organism>
<dbReference type="SMART" id="SM00865">
    <property type="entry name" value="Tubulin_C"/>
    <property type="match status" value="1"/>
</dbReference>
<evidence type="ECO:0000259" key="8">
    <source>
        <dbReference type="SMART" id="SM00864"/>
    </source>
</evidence>
<dbReference type="PROSITE" id="PS01135">
    <property type="entry name" value="FTSZ_2"/>
    <property type="match status" value="1"/>
</dbReference>
<feature type="binding site" evidence="4">
    <location>
        <position position="148"/>
    </location>
    <ligand>
        <name>GTP</name>
        <dbReference type="ChEBI" id="CHEBI:37565"/>
    </ligand>
</feature>
<dbReference type="InterPro" id="IPR003008">
    <property type="entry name" value="Tubulin_FtsZ_GTPase"/>
</dbReference>
<dbReference type="STRING" id="682795.AciX8_3871"/>
<feature type="region of interest" description="Disordered" evidence="7">
    <location>
        <begin position="364"/>
        <end position="400"/>
    </location>
</feature>
<dbReference type="Pfam" id="PF12327">
    <property type="entry name" value="FtsZ_C"/>
    <property type="match status" value="1"/>
</dbReference>
<evidence type="ECO:0000256" key="2">
    <source>
        <dbReference type="ARBA" id="ARBA00022741"/>
    </source>
</evidence>
<keyword evidence="2 4" id="KW-0547">Nucleotide-binding</keyword>
<gene>
    <name evidence="4" type="primary">ftsZ</name>
    <name evidence="10" type="ordered locus">AciX8_3871</name>
</gene>
<dbReference type="FunFam" id="3.40.50.1440:FF:000001">
    <property type="entry name" value="Cell division protein FtsZ"/>
    <property type="match status" value="1"/>
</dbReference>
<dbReference type="HAMAP" id="MF_00909">
    <property type="entry name" value="FtsZ"/>
    <property type="match status" value="1"/>
</dbReference>
<keyword evidence="4 6" id="KW-0131">Cell cycle</keyword>
<dbReference type="PANTHER" id="PTHR30314:SF3">
    <property type="entry name" value="MITOCHONDRIAL DIVISION PROTEIN FSZA"/>
    <property type="match status" value="1"/>
</dbReference>
<feature type="domain" description="Tubulin/FtsZ GTPase" evidence="8">
    <location>
        <begin position="22"/>
        <end position="213"/>
    </location>
</feature>
<dbReference type="GO" id="GO:0000917">
    <property type="term" value="P:division septum assembly"/>
    <property type="evidence" value="ECO:0007669"/>
    <property type="project" value="UniProtKB-KW"/>
</dbReference>
<comment type="function">
    <text evidence="4 6">Essential cell division protein that forms a contractile ring structure (Z ring) at the future cell division site. The regulation of the ring assembly controls the timing and the location of cell division. One of the functions of the FtsZ ring is to recruit other cell division proteins to the septum to produce a new cell wall between the dividing cells. Binds GTP and shows GTPase activity.</text>
</comment>
<reference evidence="10 11" key="1">
    <citation type="submission" date="2011-11" db="EMBL/GenBank/DDBJ databases">
        <title>Complete sequence of Granulicella mallensis MP5ACTX8.</title>
        <authorList>
            <consortium name="US DOE Joint Genome Institute"/>
            <person name="Lucas S."/>
            <person name="Copeland A."/>
            <person name="Lapidus A."/>
            <person name="Cheng J.-F."/>
            <person name="Goodwin L."/>
            <person name="Pitluck S."/>
            <person name="Peters L."/>
            <person name="Lu M."/>
            <person name="Detter J.C."/>
            <person name="Han C."/>
            <person name="Tapia R."/>
            <person name="Land M."/>
            <person name="Hauser L."/>
            <person name="Kyrpides N."/>
            <person name="Ivanova N."/>
            <person name="Mikhailova N."/>
            <person name="Pagani I."/>
            <person name="Rawat S."/>
            <person name="Mannisto M."/>
            <person name="Haggblom M."/>
            <person name="Woyke T."/>
        </authorList>
    </citation>
    <scope>NUCLEOTIDE SEQUENCE [LARGE SCALE GENOMIC DNA]</scope>
    <source>
        <strain evidence="11">ATCC BAA-1857 / DSM 23137 / MP5ACTX8</strain>
    </source>
</reference>
<keyword evidence="3 4" id="KW-0342">GTP-binding</keyword>
<dbReference type="SMART" id="SM00864">
    <property type="entry name" value="Tubulin"/>
    <property type="match status" value="1"/>
</dbReference>
<dbReference type="PRINTS" id="PR00423">
    <property type="entry name" value="CELLDVISFTSZ"/>
</dbReference>
<dbReference type="EMBL" id="CP003130">
    <property type="protein sequence ID" value="AEU38154.1"/>
    <property type="molecule type" value="Genomic_DNA"/>
</dbReference>
<dbReference type="Gene3D" id="3.40.50.1440">
    <property type="entry name" value="Tubulin/FtsZ, GTPase domain"/>
    <property type="match status" value="1"/>
</dbReference>
<dbReference type="InterPro" id="IPR024757">
    <property type="entry name" value="FtsZ_C"/>
</dbReference>
<name>G8P1D6_GRAMM</name>
<dbReference type="CDD" id="cd02201">
    <property type="entry name" value="FtsZ_type1"/>
    <property type="match status" value="1"/>
</dbReference>
<dbReference type="SUPFAM" id="SSF55307">
    <property type="entry name" value="Tubulin C-terminal domain-like"/>
    <property type="match status" value="1"/>
</dbReference>
<dbReference type="SUPFAM" id="SSF52490">
    <property type="entry name" value="Tubulin nucleotide-binding domain-like"/>
    <property type="match status" value="1"/>
</dbReference>
<keyword evidence="4" id="KW-0963">Cytoplasm</keyword>
<keyword evidence="4 6" id="KW-0717">Septation</keyword>
<dbReference type="OrthoDB" id="9813375at2"/>
<dbReference type="NCBIfam" id="TIGR00065">
    <property type="entry name" value="ftsZ"/>
    <property type="match status" value="1"/>
</dbReference>
<comment type="similarity">
    <text evidence="1 4 6">Belongs to the FtsZ family.</text>
</comment>
<dbReference type="AlphaFoldDB" id="G8P1D6"/>
<feature type="binding site" evidence="4">
    <location>
        <position position="195"/>
    </location>
    <ligand>
        <name>GTP</name>
        <dbReference type="ChEBI" id="CHEBI:37565"/>
    </ligand>
</feature>
<dbReference type="Proteomes" id="UP000007113">
    <property type="component" value="Chromosome"/>
</dbReference>
<dbReference type="RefSeq" id="WP_014267025.1">
    <property type="nucleotide sequence ID" value="NC_016631.1"/>
</dbReference>
<feature type="compositionally biased region" description="Basic and acidic residues" evidence="7">
    <location>
        <begin position="372"/>
        <end position="387"/>
    </location>
</feature>
<keyword evidence="11" id="KW-1185">Reference proteome</keyword>
<dbReference type="HOGENOM" id="CLU_024865_1_0_0"/>
<comment type="subunit">
    <text evidence="4">Homodimer. Polymerizes to form a dynamic ring structure in a strictly GTP-dependent manner. Interacts directly with several other division proteins.</text>
</comment>
<keyword evidence="4 6" id="KW-0132">Cell division</keyword>
<evidence type="ECO:0000259" key="9">
    <source>
        <dbReference type="SMART" id="SM00865"/>
    </source>
</evidence>
<accession>G8P1D6</accession>
<dbReference type="KEGG" id="gma:AciX8_3871"/>
<dbReference type="InterPro" id="IPR045061">
    <property type="entry name" value="FtsZ/CetZ"/>
</dbReference>
<evidence type="ECO:0000313" key="11">
    <source>
        <dbReference type="Proteomes" id="UP000007113"/>
    </source>
</evidence>